<reference evidence="2" key="1">
    <citation type="submission" date="2020-09" db="EMBL/GenBank/DDBJ databases">
        <title>New species isolated from human feces.</title>
        <authorList>
            <person name="Kitahara M."/>
            <person name="Shigeno Y."/>
            <person name="Shime M."/>
            <person name="Matsumoto Y."/>
            <person name="Nakamura S."/>
            <person name="Motooka D."/>
            <person name="Fukuoka S."/>
            <person name="Nishikawa H."/>
            <person name="Benno Y."/>
        </authorList>
    </citation>
    <scope>NUCLEOTIDE SEQUENCE</scope>
    <source>
        <strain evidence="2">MM35</strain>
    </source>
</reference>
<evidence type="ECO:0000313" key="2">
    <source>
        <dbReference type="EMBL" id="BCK78362.1"/>
    </source>
</evidence>
<keyword evidence="3" id="KW-1185">Reference proteome</keyword>
<evidence type="ECO:0000256" key="1">
    <source>
        <dbReference type="SAM" id="Phobius"/>
    </source>
</evidence>
<dbReference type="EMBL" id="AP023415">
    <property type="protein sequence ID" value="BCK78362.1"/>
    <property type="molecule type" value="Genomic_DNA"/>
</dbReference>
<keyword evidence="1" id="KW-0472">Membrane</keyword>
<proteinExistence type="predicted"/>
<accession>A0A810PW77</accession>
<dbReference type="AlphaFoldDB" id="A0A810PW77"/>
<name>A0A810PW77_9FIRM</name>
<dbReference type="Proteomes" id="UP000681343">
    <property type="component" value="Chromosome"/>
</dbReference>
<keyword evidence="1" id="KW-0812">Transmembrane</keyword>
<dbReference type="KEGG" id="vfa:MM35RIKEN_05540"/>
<sequence>MLWIWWPGFVVPACMVLGGLGWRCIRQLPYRRKEALNPEQLLYARETFCRTLWQLGLALGALIFMVMRSVRLLGILPQEIMTGVAIALEILSAKLVEPAVQRAMCEKFGDTLLNGKEDEK</sequence>
<feature type="transmembrane region" description="Helical" evidence="1">
    <location>
        <begin position="6"/>
        <end position="25"/>
    </location>
</feature>
<evidence type="ECO:0000313" key="3">
    <source>
        <dbReference type="Proteomes" id="UP000681343"/>
    </source>
</evidence>
<dbReference type="RefSeq" id="WP_212819080.1">
    <property type="nucleotide sequence ID" value="NZ_AP023415.1"/>
</dbReference>
<organism evidence="2 3">
    <name type="scientific">Vescimonas fastidiosa</name>
    <dbReference type="NCBI Taxonomy" id="2714353"/>
    <lineage>
        <taxon>Bacteria</taxon>
        <taxon>Bacillati</taxon>
        <taxon>Bacillota</taxon>
        <taxon>Clostridia</taxon>
        <taxon>Eubacteriales</taxon>
        <taxon>Oscillospiraceae</taxon>
        <taxon>Vescimonas</taxon>
    </lineage>
</organism>
<keyword evidence="1" id="KW-1133">Transmembrane helix</keyword>
<protein>
    <submittedName>
        <fullName evidence="2">Uncharacterized protein</fullName>
    </submittedName>
</protein>
<feature type="transmembrane region" description="Helical" evidence="1">
    <location>
        <begin position="52"/>
        <end position="70"/>
    </location>
</feature>
<gene>
    <name evidence="2" type="ORF">MM35RIKEN_05540</name>
</gene>